<feature type="transmembrane region" description="Helical" evidence="3">
    <location>
        <begin position="143"/>
        <end position="168"/>
    </location>
</feature>
<dbReference type="InterPro" id="IPR011701">
    <property type="entry name" value="MFS"/>
</dbReference>
<comment type="subcellular location">
    <subcellularLocation>
        <location evidence="1">Membrane</location>
        <topology evidence="1">Multi-pass membrane protein</topology>
    </subcellularLocation>
</comment>
<dbReference type="Pfam" id="PF07690">
    <property type="entry name" value="MFS_1"/>
    <property type="match status" value="1"/>
</dbReference>
<keyword evidence="3" id="KW-1133">Transmembrane helix</keyword>
<reference evidence="4" key="1">
    <citation type="submission" date="2020-12" db="EMBL/GenBank/DDBJ databases">
        <title>Metabolic potential, ecology and presence of endohyphal bacteria is reflected in genomic diversity of Mucoromycotina.</title>
        <authorList>
            <person name="Muszewska A."/>
            <person name="Okrasinska A."/>
            <person name="Steczkiewicz K."/>
            <person name="Drgas O."/>
            <person name="Orlowska M."/>
            <person name="Perlinska-Lenart U."/>
            <person name="Aleksandrzak-Piekarczyk T."/>
            <person name="Szatraj K."/>
            <person name="Zielenkiewicz U."/>
            <person name="Pilsyk S."/>
            <person name="Malc E."/>
            <person name="Mieczkowski P."/>
            <person name="Kruszewska J.S."/>
            <person name="Biernat P."/>
            <person name="Pawlowska J."/>
        </authorList>
    </citation>
    <scope>NUCLEOTIDE SEQUENCE</scope>
    <source>
        <strain evidence="4">WA0000067209</strain>
    </source>
</reference>
<feature type="transmembrane region" description="Helical" evidence="3">
    <location>
        <begin position="12"/>
        <end position="37"/>
    </location>
</feature>
<dbReference type="Proteomes" id="UP000654370">
    <property type="component" value="Unassembled WGS sequence"/>
</dbReference>
<feature type="transmembrane region" description="Helical" evidence="3">
    <location>
        <begin position="262"/>
        <end position="283"/>
    </location>
</feature>
<keyword evidence="3" id="KW-0472">Membrane</keyword>
<feature type="transmembrane region" description="Helical" evidence="3">
    <location>
        <begin position="174"/>
        <end position="194"/>
    </location>
</feature>
<organism evidence="4 5">
    <name type="scientific">Mortierella isabellina</name>
    <name type="common">Filamentous fungus</name>
    <name type="synonym">Umbelopsis isabellina</name>
    <dbReference type="NCBI Taxonomy" id="91625"/>
    <lineage>
        <taxon>Eukaryota</taxon>
        <taxon>Fungi</taxon>
        <taxon>Fungi incertae sedis</taxon>
        <taxon>Mucoromycota</taxon>
        <taxon>Mucoromycotina</taxon>
        <taxon>Umbelopsidomycetes</taxon>
        <taxon>Umbelopsidales</taxon>
        <taxon>Umbelopsidaceae</taxon>
        <taxon>Umbelopsis</taxon>
    </lineage>
</organism>
<keyword evidence="5" id="KW-1185">Reference proteome</keyword>
<dbReference type="EMBL" id="JAEPQZ010000006">
    <property type="protein sequence ID" value="KAG2180028.1"/>
    <property type="molecule type" value="Genomic_DNA"/>
</dbReference>
<dbReference type="GO" id="GO:0016020">
    <property type="term" value="C:membrane"/>
    <property type="evidence" value="ECO:0007669"/>
    <property type="project" value="UniProtKB-SubCell"/>
</dbReference>
<evidence type="ECO:0008006" key="6">
    <source>
        <dbReference type="Google" id="ProtNLM"/>
    </source>
</evidence>
<gene>
    <name evidence="4" type="ORF">INT43_003815</name>
</gene>
<dbReference type="OrthoDB" id="5567124at2759"/>
<name>A0A8H7PUD2_MORIS</name>
<proteinExistence type="inferred from homology"/>
<dbReference type="GO" id="GO:0022857">
    <property type="term" value="F:transmembrane transporter activity"/>
    <property type="evidence" value="ECO:0007669"/>
    <property type="project" value="InterPro"/>
</dbReference>
<protein>
    <recommendedName>
        <fullName evidence="6">Major facilitator superfamily (MFS) profile domain-containing protein</fullName>
    </recommendedName>
</protein>
<keyword evidence="3" id="KW-0812">Transmembrane</keyword>
<accession>A0A8H7PUD2</accession>
<feature type="transmembrane region" description="Helical" evidence="3">
    <location>
        <begin position="49"/>
        <end position="69"/>
    </location>
</feature>
<dbReference type="SUPFAM" id="SSF103473">
    <property type="entry name" value="MFS general substrate transporter"/>
    <property type="match status" value="1"/>
</dbReference>
<evidence type="ECO:0000256" key="1">
    <source>
        <dbReference type="ARBA" id="ARBA00004141"/>
    </source>
</evidence>
<sequence>MPKLFKLSGSEVLAIFAGSFTLLIGFGFRQTFGLFLLPITKDYEWDRTTFSVAAALLQIFWGLTQPFVVFTAERHLGFGRVLFVTNIVYGLGMIIMALVPKTMPGLFIFAMGIIVGLGTSGSGFSLIFATLGRRFPQGSKRHALVIGLVSSCASLGQGTCLPIIRIIIEQLGWKWTLIIQGCICIAIAPLAIFLRTVSQVPAELTQEDPASKDNLSLEELDGGDTEYGDDIESRNTGEETLISNEPQTIHAALKEAFSHTGFWLINICFAISGFHLGFIFTHLPAYVKNQGFDSTHEGK</sequence>
<dbReference type="PANTHER" id="PTHR11360:SF284">
    <property type="entry name" value="EG:103B4.3 PROTEIN-RELATED"/>
    <property type="match status" value="1"/>
</dbReference>
<comment type="caution">
    <text evidence="4">The sequence shown here is derived from an EMBL/GenBank/DDBJ whole genome shotgun (WGS) entry which is preliminary data.</text>
</comment>
<feature type="transmembrane region" description="Helical" evidence="3">
    <location>
        <begin position="106"/>
        <end position="131"/>
    </location>
</feature>
<evidence type="ECO:0000313" key="4">
    <source>
        <dbReference type="EMBL" id="KAG2180028.1"/>
    </source>
</evidence>
<comment type="similarity">
    <text evidence="2">Belongs to the major facilitator superfamily. Monocarboxylate porter (TC 2.A.1.13) family.</text>
</comment>
<evidence type="ECO:0000256" key="3">
    <source>
        <dbReference type="SAM" id="Phobius"/>
    </source>
</evidence>
<dbReference type="Gene3D" id="1.20.1250.20">
    <property type="entry name" value="MFS general substrate transporter like domains"/>
    <property type="match status" value="1"/>
</dbReference>
<dbReference type="InterPro" id="IPR036259">
    <property type="entry name" value="MFS_trans_sf"/>
</dbReference>
<evidence type="ECO:0000256" key="2">
    <source>
        <dbReference type="ARBA" id="ARBA00006727"/>
    </source>
</evidence>
<evidence type="ECO:0000313" key="5">
    <source>
        <dbReference type="Proteomes" id="UP000654370"/>
    </source>
</evidence>
<dbReference type="InterPro" id="IPR050327">
    <property type="entry name" value="Proton-linked_MCT"/>
</dbReference>
<dbReference type="PANTHER" id="PTHR11360">
    <property type="entry name" value="MONOCARBOXYLATE TRANSPORTER"/>
    <property type="match status" value="1"/>
</dbReference>
<dbReference type="AlphaFoldDB" id="A0A8H7PUD2"/>
<feature type="transmembrane region" description="Helical" evidence="3">
    <location>
        <begin position="81"/>
        <end position="100"/>
    </location>
</feature>